<protein>
    <submittedName>
        <fullName evidence="1">Unnamed protein product</fullName>
    </submittedName>
</protein>
<organism evidence="1 2">
    <name type="scientific">Phytophthora fragariaefolia</name>
    <dbReference type="NCBI Taxonomy" id="1490495"/>
    <lineage>
        <taxon>Eukaryota</taxon>
        <taxon>Sar</taxon>
        <taxon>Stramenopiles</taxon>
        <taxon>Oomycota</taxon>
        <taxon>Peronosporomycetes</taxon>
        <taxon>Peronosporales</taxon>
        <taxon>Peronosporaceae</taxon>
        <taxon>Phytophthora</taxon>
    </lineage>
</organism>
<dbReference type="EMBL" id="BSXT01002493">
    <property type="protein sequence ID" value="GMF49130.1"/>
    <property type="molecule type" value="Genomic_DNA"/>
</dbReference>
<gene>
    <name evidence="1" type="ORF">Pfra01_001928300</name>
</gene>
<sequence length="120" mass="13420">MQFPVAKVTDELWGLVRVHTDHPEHLMSLTPIPRCIQVDTRHSAREQEDAALADKAIAWMLAPVFFGCVIAERAKPQAWEPTAVFSRVVVSFMLKLFMLATGLTERGHPGQNVCPLQEGK</sequence>
<evidence type="ECO:0000313" key="2">
    <source>
        <dbReference type="Proteomes" id="UP001165121"/>
    </source>
</evidence>
<evidence type="ECO:0000313" key="1">
    <source>
        <dbReference type="EMBL" id="GMF49130.1"/>
    </source>
</evidence>
<reference evidence="1" key="1">
    <citation type="submission" date="2023-04" db="EMBL/GenBank/DDBJ databases">
        <title>Phytophthora fragariaefolia NBRC 109709.</title>
        <authorList>
            <person name="Ichikawa N."/>
            <person name="Sato H."/>
            <person name="Tonouchi N."/>
        </authorList>
    </citation>
    <scope>NUCLEOTIDE SEQUENCE</scope>
    <source>
        <strain evidence="1">NBRC 109709</strain>
    </source>
</reference>
<keyword evidence="2" id="KW-1185">Reference proteome</keyword>
<dbReference type="Proteomes" id="UP001165121">
    <property type="component" value="Unassembled WGS sequence"/>
</dbReference>
<proteinExistence type="predicted"/>
<accession>A0A9W6XZJ1</accession>
<dbReference type="AlphaFoldDB" id="A0A9W6XZJ1"/>
<dbReference type="OrthoDB" id="126900at2759"/>
<name>A0A9W6XZJ1_9STRA</name>
<comment type="caution">
    <text evidence="1">The sequence shown here is derived from an EMBL/GenBank/DDBJ whole genome shotgun (WGS) entry which is preliminary data.</text>
</comment>